<comment type="caution">
    <text evidence="2">The sequence shown here is derived from an EMBL/GenBank/DDBJ whole genome shotgun (WGS) entry which is preliminary data.</text>
</comment>
<evidence type="ECO:0000313" key="2">
    <source>
        <dbReference type="EMBL" id="KAF5782145.1"/>
    </source>
</evidence>
<reference evidence="2" key="1">
    <citation type="journal article" date="2017" name="Nature">
        <title>The sunflower genome provides insights into oil metabolism, flowering and Asterid evolution.</title>
        <authorList>
            <person name="Badouin H."/>
            <person name="Gouzy J."/>
            <person name="Grassa C.J."/>
            <person name="Murat F."/>
            <person name="Staton S.E."/>
            <person name="Cottret L."/>
            <person name="Lelandais-Briere C."/>
            <person name="Owens G.L."/>
            <person name="Carrere S."/>
            <person name="Mayjonade B."/>
            <person name="Legrand L."/>
            <person name="Gill N."/>
            <person name="Kane N.C."/>
            <person name="Bowers J.E."/>
            <person name="Hubner S."/>
            <person name="Bellec A."/>
            <person name="Berard A."/>
            <person name="Berges H."/>
            <person name="Blanchet N."/>
            <person name="Boniface M.C."/>
            <person name="Brunel D."/>
            <person name="Catrice O."/>
            <person name="Chaidir N."/>
            <person name="Claudel C."/>
            <person name="Donnadieu C."/>
            <person name="Faraut T."/>
            <person name="Fievet G."/>
            <person name="Helmstetter N."/>
            <person name="King M."/>
            <person name="Knapp S.J."/>
            <person name="Lai Z."/>
            <person name="Le Paslier M.C."/>
            <person name="Lippi Y."/>
            <person name="Lorenzon L."/>
            <person name="Mandel J.R."/>
            <person name="Marage G."/>
            <person name="Marchand G."/>
            <person name="Marquand E."/>
            <person name="Bret-Mestries E."/>
            <person name="Morien E."/>
            <person name="Nambeesan S."/>
            <person name="Nguyen T."/>
            <person name="Pegot-Espagnet P."/>
            <person name="Pouilly N."/>
            <person name="Raftis F."/>
            <person name="Sallet E."/>
            <person name="Schiex T."/>
            <person name="Thomas J."/>
            <person name="Vandecasteele C."/>
            <person name="Vares D."/>
            <person name="Vear F."/>
            <person name="Vautrin S."/>
            <person name="Crespi M."/>
            <person name="Mangin B."/>
            <person name="Burke J.M."/>
            <person name="Salse J."/>
            <person name="Munos S."/>
            <person name="Vincourt P."/>
            <person name="Rieseberg L.H."/>
            <person name="Langlade N.B."/>
        </authorList>
    </citation>
    <scope>NUCLEOTIDE SEQUENCE</scope>
    <source>
        <tissue evidence="2">Leaves</tissue>
    </source>
</reference>
<keyword evidence="3" id="KW-1185">Reference proteome</keyword>
<keyword evidence="1" id="KW-1133">Transmembrane helix</keyword>
<dbReference type="Gramene" id="mRNA:HanXRQr2_Chr11g0492081">
    <property type="protein sequence ID" value="CDS:HanXRQr2_Chr11g0492081.1"/>
    <property type="gene ID" value="HanXRQr2_Chr11g0492081"/>
</dbReference>
<keyword evidence="1" id="KW-0812">Transmembrane</keyword>
<organism evidence="2 3">
    <name type="scientific">Helianthus annuus</name>
    <name type="common">Common sunflower</name>
    <dbReference type="NCBI Taxonomy" id="4232"/>
    <lineage>
        <taxon>Eukaryota</taxon>
        <taxon>Viridiplantae</taxon>
        <taxon>Streptophyta</taxon>
        <taxon>Embryophyta</taxon>
        <taxon>Tracheophyta</taxon>
        <taxon>Spermatophyta</taxon>
        <taxon>Magnoliopsida</taxon>
        <taxon>eudicotyledons</taxon>
        <taxon>Gunneridae</taxon>
        <taxon>Pentapetalae</taxon>
        <taxon>asterids</taxon>
        <taxon>campanulids</taxon>
        <taxon>Asterales</taxon>
        <taxon>Asteraceae</taxon>
        <taxon>Asteroideae</taxon>
        <taxon>Heliantheae alliance</taxon>
        <taxon>Heliantheae</taxon>
        <taxon>Helianthus</taxon>
    </lineage>
</organism>
<gene>
    <name evidence="2" type="ORF">HanXRQr2_Chr11g0492081</name>
</gene>
<proteinExistence type="predicted"/>
<evidence type="ECO:0000313" key="3">
    <source>
        <dbReference type="Proteomes" id="UP000215914"/>
    </source>
</evidence>
<reference evidence="2" key="2">
    <citation type="submission" date="2020-06" db="EMBL/GenBank/DDBJ databases">
        <title>Helianthus annuus Genome sequencing and assembly Release 2.</title>
        <authorList>
            <person name="Gouzy J."/>
            <person name="Langlade N."/>
            <person name="Munos S."/>
        </authorList>
    </citation>
    <scope>NUCLEOTIDE SEQUENCE</scope>
    <source>
        <tissue evidence="2">Leaves</tissue>
    </source>
</reference>
<dbReference type="EMBL" id="MNCJ02000326">
    <property type="protein sequence ID" value="KAF5782145.1"/>
    <property type="molecule type" value="Genomic_DNA"/>
</dbReference>
<protein>
    <submittedName>
        <fullName evidence="2">Uncharacterized protein</fullName>
    </submittedName>
</protein>
<name>A0A9K3HQ38_HELAN</name>
<dbReference type="Proteomes" id="UP000215914">
    <property type="component" value="Unassembled WGS sequence"/>
</dbReference>
<evidence type="ECO:0000256" key="1">
    <source>
        <dbReference type="SAM" id="Phobius"/>
    </source>
</evidence>
<sequence>MRLSRGGSKIPIAFIVVIVSGSCFFVLILSVLRLPDLSVTSGSKNLFKHKKVSKSLENGDRIGKFGEMMIEMLPRALSFTIFVPSEFTFERDLRLMVNDSLVEEKANDTDAIH</sequence>
<dbReference type="PROSITE" id="PS51257">
    <property type="entry name" value="PROKAR_LIPOPROTEIN"/>
    <property type="match status" value="1"/>
</dbReference>
<dbReference type="PANTHER" id="PTHR37232">
    <property type="entry name" value="FASCICLIN DOMAIN PROTEIN"/>
    <property type="match status" value="1"/>
</dbReference>
<dbReference type="AlphaFoldDB" id="A0A9K3HQ38"/>
<feature type="transmembrane region" description="Helical" evidence="1">
    <location>
        <begin position="12"/>
        <end position="32"/>
    </location>
</feature>
<keyword evidence="1" id="KW-0472">Membrane</keyword>
<dbReference type="PANTHER" id="PTHR37232:SF2">
    <property type="entry name" value="FAS1 DOMAIN-CONTAINING PROTEIN"/>
    <property type="match status" value="1"/>
</dbReference>
<accession>A0A9K3HQ38</accession>